<keyword evidence="5" id="KW-1185">Reference proteome</keyword>
<organism evidence="4 5">
    <name type="scientific">Enteractinococcus helveticum</name>
    <dbReference type="NCBI Taxonomy" id="1837282"/>
    <lineage>
        <taxon>Bacteria</taxon>
        <taxon>Bacillati</taxon>
        <taxon>Actinomycetota</taxon>
        <taxon>Actinomycetes</taxon>
        <taxon>Micrococcales</taxon>
        <taxon>Micrococcaceae</taxon>
    </lineage>
</organism>
<evidence type="ECO:0000259" key="3">
    <source>
        <dbReference type="Pfam" id="PF03447"/>
    </source>
</evidence>
<dbReference type="SUPFAM" id="SSF55347">
    <property type="entry name" value="Glyceraldehyde-3-phosphate dehydrogenase-like, C-terminal domain"/>
    <property type="match status" value="1"/>
</dbReference>
<dbReference type="EMBL" id="LXEY01000010">
    <property type="protein sequence ID" value="OAV62630.1"/>
    <property type="molecule type" value="Genomic_DNA"/>
</dbReference>
<name>A0A1B7M243_9MICC</name>
<dbReference type="Gene3D" id="3.40.50.720">
    <property type="entry name" value="NAD(P)-binding Rossmann-like Domain"/>
    <property type="match status" value="1"/>
</dbReference>
<evidence type="ECO:0000313" key="5">
    <source>
        <dbReference type="Proteomes" id="UP000078292"/>
    </source>
</evidence>
<proteinExistence type="inferred from homology"/>
<accession>A0A1B7M243</accession>
<dbReference type="AlphaFoldDB" id="A0A1B7M243"/>
<evidence type="ECO:0000259" key="2">
    <source>
        <dbReference type="Pfam" id="PF01958"/>
    </source>
</evidence>
<dbReference type="PANTHER" id="PTHR31873:SF6">
    <property type="entry name" value="ASPARTATE DEHYDROGENASE DOMAIN-CONTAINING PROTEIN"/>
    <property type="match status" value="1"/>
</dbReference>
<reference evidence="4 5" key="1">
    <citation type="submission" date="2016-04" db="EMBL/GenBank/DDBJ databases">
        <title>First whole genome shotgun sequence of the bacterium Enteractinococcus sp. strain UASWS1574.</title>
        <authorList>
            <person name="Crovadore J."/>
            <person name="Chablais R."/>
            <person name="Lefort F."/>
        </authorList>
    </citation>
    <scope>NUCLEOTIDE SEQUENCE [LARGE SCALE GENOMIC DNA]</scope>
    <source>
        <strain evidence="4 5">UASWS1574</strain>
    </source>
</reference>
<dbReference type="GO" id="GO:0033735">
    <property type="term" value="F:aspartate dehydrogenase [NAD(P)+] activity"/>
    <property type="evidence" value="ECO:0007669"/>
    <property type="project" value="InterPro"/>
</dbReference>
<feature type="domain" description="Aspartate/homoserine dehydrogenase NAD-binding" evidence="3">
    <location>
        <begin position="7"/>
        <end position="97"/>
    </location>
</feature>
<dbReference type="GO" id="GO:0050661">
    <property type="term" value="F:NADP binding"/>
    <property type="evidence" value="ECO:0007669"/>
    <property type="project" value="InterPro"/>
</dbReference>
<dbReference type="Pfam" id="PF03447">
    <property type="entry name" value="NAD_binding_3"/>
    <property type="match status" value="1"/>
</dbReference>
<dbReference type="RefSeq" id="WP_043056893.1">
    <property type="nucleotide sequence ID" value="NZ_LXEY01000010.1"/>
</dbReference>
<dbReference type="Proteomes" id="UP000078292">
    <property type="component" value="Unassembled WGS sequence"/>
</dbReference>
<dbReference type="InterPro" id="IPR036291">
    <property type="entry name" value="NAD(P)-bd_dom_sf"/>
</dbReference>
<feature type="domain" description="Aspartate dehydrogenase" evidence="2">
    <location>
        <begin position="151"/>
        <end position="245"/>
    </location>
</feature>
<dbReference type="GO" id="GO:0009435">
    <property type="term" value="P:NAD+ biosynthetic process"/>
    <property type="evidence" value="ECO:0007669"/>
    <property type="project" value="InterPro"/>
</dbReference>
<gene>
    <name evidence="4" type="ORF">A6F49_05565</name>
</gene>
<dbReference type="Gene3D" id="3.30.360.10">
    <property type="entry name" value="Dihydrodipicolinate Reductase, domain 2"/>
    <property type="match status" value="1"/>
</dbReference>
<evidence type="ECO:0000313" key="4">
    <source>
        <dbReference type="EMBL" id="OAV62630.1"/>
    </source>
</evidence>
<dbReference type="STRING" id="1837282.A6F49_05565"/>
<sequence length="259" mass="27689">MKILLLGFGSIGRHIVRLLDYDFTAMVRDLAAHRERGTLGVRLITEESFDDALAQADLVVEAAGVAAAKKFLPRVHKPFVLTSVGALADPAIADALMTPHLHVTNGAIGGFDLLEAVADQLDRVSITTSKDPAGLIQPWMSEAEATRLEELTEPEVLFSGNPIEAIEKFPGNVNVSVALAYATRGAKPLNESLQRVQVQLVADPLHPESAHVIEAAGDAGRFKFEFVSSPSPINPATSGTTALSLAATIRRIAPHIHRD</sequence>
<dbReference type="InterPro" id="IPR005106">
    <property type="entry name" value="Asp/hSer_DH_NAD-bd"/>
</dbReference>
<dbReference type="PANTHER" id="PTHR31873">
    <property type="entry name" value="L-ASPARTATE DEHYDROGENASE-RELATED"/>
    <property type="match status" value="1"/>
</dbReference>
<dbReference type="PIRSF" id="PIRSF005227">
    <property type="entry name" value="Asp_dh_NAD_syn"/>
    <property type="match status" value="1"/>
</dbReference>
<dbReference type="InterPro" id="IPR002811">
    <property type="entry name" value="Asp_DH"/>
</dbReference>
<dbReference type="Pfam" id="PF01958">
    <property type="entry name" value="Asp_DH_C"/>
    <property type="match status" value="1"/>
</dbReference>
<dbReference type="SUPFAM" id="SSF51735">
    <property type="entry name" value="NAD(P)-binding Rossmann-fold domains"/>
    <property type="match status" value="1"/>
</dbReference>
<comment type="similarity">
    <text evidence="1">Belongs to the L-aspartate dehydrogenase family.</text>
</comment>
<protein>
    <submittedName>
        <fullName evidence="4">Uncharacterized protein</fullName>
    </submittedName>
</protein>
<evidence type="ECO:0000256" key="1">
    <source>
        <dbReference type="ARBA" id="ARBA00008331"/>
    </source>
</evidence>
<dbReference type="OrthoDB" id="4772942at2"/>
<dbReference type="InterPro" id="IPR011182">
    <property type="entry name" value="L-Asp_DH"/>
</dbReference>
<comment type="caution">
    <text evidence="4">The sequence shown here is derived from an EMBL/GenBank/DDBJ whole genome shotgun (WGS) entry which is preliminary data.</text>
</comment>